<dbReference type="AlphaFoldDB" id="A0A845LCG9"/>
<dbReference type="Proteomes" id="UP000463470">
    <property type="component" value="Unassembled WGS sequence"/>
</dbReference>
<gene>
    <name evidence="1" type="ORF">GTO91_16785</name>
</gene>
<keyword evidence="2" id="KW-1185">Reference proteome</keyword>
<accession>A0A845LCG9</accession>
<sequence>MPRRPDPIEYRAVYGTDPSKNAELLRKVIDILNRSEAMKKAEQQLAEKDKETA</sequence>
<comment type="caution">
    <text evidence="1">The sequence shown here is derived from an EMBL/GenBank/DDBJ whole genome shotgun (WGS) entry which is preliminary data.</text>
</comment>
<protein>
    <submittedName>
        <fullName evidence="1">Uncharacterized protein</fullName>
    </submittedName>
</protein>
<evidence type="ECO:0000313" key="1">
    <source>
        <dbReference type="EMBL" id="MZP31358.1"/>
    </source>
</evidence>
<evidence type="ECO:0000313" key="2">
    <source>
        <dbReference type="Proteomes" id="UP000463470"/>
    </source>
</evidence>
<dbReference type="EMBL" id="WXEY01000034">
    <property type="protein sequence ID" value="MZP31358.1"/>
    <property type="molecule type" value="Genomic_DNA"/>
</dbReference>
<dbReference type="OrthoDB" id="2103690at2"/>
<name>A0A845LCG9_9FIRM</name>
<dbReference type="RefSeq" id="WP_161259875.1">
    <property type="nucleotide sequence ID" value="NZ_WXEY01000034.1"/>
</dbReference>
<reference evidence="1 2" key="1">
    <citation type="submission" date="2020-01" db="EMBL/GenBank/DDBJ databases">
        <title>Whole-genome sequence of Heliobacterium undosum DSM 13378.</title>
        <authorList>
            <person name="Kyndt J.A."/>
            <person name="Meyer T.E."/>
        </authorList>
    </citation>
    <scope>NUCLEOTIDE SEQUENCE [LARGE SCALE GENOMIC DNA]</scope>
    <source>
        <strain evidence="1 2">DSM 13378</strain>
    </source>
</reference>
<proteinExistence type="predicted"/>
<organism evidence="1 2">
    <name type="scientific">Heliomicrobium undosum</name>
    <dbReference type="NCBI Taxonomy" id="121734"/>
    <lineage>
        <taxon>Bacteria</taxon>
        <taxon>Bacillati</taxon>
        <taxon>Bacillota</taxon>
        <taxon>Clostridia</taxon>
        <taxon>Eubacteriales</taxon>
        <taxon>Heliobacteriaceae</taxon>
        <taxon>Heliomicrobium</taxon>
    </lineage>
</organism>